<dbReference type="GO" id="GO:0005829">
    <property type="term" value="C:cytosol"/>
    <property type="evidence" value="ECO:0007669"/>
    <property type="project" value="TreeGrafter"/>
</dbReference>
<keyword evidence="10 13" id="KW-0418">Kinase</keyword>
<evidence type="ECO:0000256" key="5">
    <source>
        <dbReference type="ARBA" id="ARBA00013061"/>
    </source>
</evidence>
<dbReference type="FunFam" id="3.40.50.1260:FF:000031">
    <property type="entry name" value="Phosphoglycerate kinase 1"/>
    <property type="match status" value="1"/>
</dbReference>
<comment type="pathway">
    <text evidence="2 13">Carbohydrate degradation; glycolysis; pyruvate from D-glyceraldehyde 3-phosphate: step 2/5.</text>
</comment>
<name>A0A161QEJ4_BDEBC</name>
<dbReference type="Proteomes" id="UP000075799">
    <property type="component" value="Unassembled WGS sequence"/>
</dbReference>
<dbReference type="GO" id="GO:0006096">
    <property type="term" value="P:glycolytic process"/>
    <property type="evidence" value="ECO:0007669"/>
    <property type="project" value="UniProtKB-UniRule"/>
</dbReference>
<feature type="binding site" evidence="14">
    <location>
        <position position="41"/>
    </location>
    <ligand>
        <name>(2R)-3-phosphoglycerate</name>
        <dbReference type="ChEBI" id="CHEBI:58272"/>
    </ligand>
</feature>
<feature type="binding site" evidence="13">
    <location>
        <position position="41"/>
    </location>
    <ligand>
        <name>substrate</name>
    </ligand>
</feature>
<dbReference type="EC" id="2.7.2.3" evidence="5 13"/>
<feature type="binding site" evidence="14">
    <location>
        <position position="123"/>
    </location>
    <ligand>
        <name>(2R)-3-phosphoglycerate</name>
        <dbReference type="ChEBI" id="CHEBI:58272"/>
    </ligand>
</feature>
<feature type="binding site" evidence="13">
    <location>
        <position position="123"/>
    </location>
    <ligand>
        <name>substrate</name>
    </ligand>
</feature>
<dbReference type="InterPro" id="IPR036043">
    <property type="entry name" value="Phosphoglycerate_kinase_sf"/>
</dbReference>
<dbReference type="PROSITE" id="PS00111">
    <property type="entry name" value="PGLYCERATE_KINASE"/>
    <property type="match status" value="1"/>
</dbReference>
<dbReference type="PIRSF" id="PIRSF000724">
    <property type="entry name" value="Pgk"/>
    <property type="match status" value="1"/>
</dbReference>
<evidence type="ECO:0000256" key="8">
    <source>
        <dbReference type="ARBA" id="ARBA00022679"/>
    </source>
</evidence>
<dbReference type="SUPFAM" id="SSF53748">
    <property type="entry name" value="Phosphoglycerate kinase"/>
    <property type="match status" value="1"/>
</dbReference>
<dbReference type="RefSeq" id="WP_063208870.1">
    <property type="nucleotide sequence ID" value="NZ_LUKD01000008.1"/>
</dbReference>
<evidence type="ECO:0000256" key="13">
    <source>
        <dbReference type="HAMAP-Rule" id="MF_00145"/>
    </source>
</evidence>
<feature type="binding site" evidence="13 14">
    <location>
        <begin position="26"/>
        <end position="28"/>
    </location>
    <ligand>
        <name>substrate</name>
    </ligand>
</feature>
<feature type="binding site" evidence="14">
    <location>
        <position position="156"/>
    </location>
    <ligand>
        <name>(2R)-3-phosphoglycerate</name>
        <dbReference type="ChEBI" id="CHEBI:58272"/>
    </ligand>
</feature>
<keyword evidence="12 13" id="KW-0324">Glycolysis</keyword>
<dbReference type="Pfam" id="PF00162">
    <property type="entry name" value="PGK"/>
    <property type="match status" value="1"/>
</dbReference>
<organism evidence="17 18">
    <name type="scientific">Bdellovibrio bacteriovorus</name>
    <dbReference type="NCBI Taxonomy" id="959"/>
    <lineage>
        <taxon>Bacteria</taxon>
        <taxon>Pseudomonadati</taxon>
        <taxon>Bdellovibrionota</taxon>
        <taxon>Bdellovibrionia</taxon>
        <taxon>Bdellovibrionales</taxon>
        <taxon>Pseudobdellovibrionaceae</taxon>
        <taxon>Bdellovibrio</taxon>
    </lineage>
</organism>
<dbReference type="PANTHER" id="PTHR11406:SF23">
    <property type="entry name" value="PHOSPHOGLYCERATE KINASE 1, CHLOROPLASTIC-RELATED"/>
    <property type="match status" value="1"/>
</dbReference>
<feature type="binding site" evidence="13 15">
    <location>
        <begin position="355"/>
        <end position="358"/>
    </location>
    <ligand>
        <name>ATP</name>
        <dbReference type="ChEBI" id="CHEBI:30616"/>
    </ligand>
</feature>
<dbReference type="GO" id="GO:0005524">
    <property type="term" value="F:ATP binding"/>
    <property type="evidence" value="ECO:0007669"/>
    <property type="project" value="UniProtKB-KW"/>
</dbReference>
<evidence type="ECO:0000256" key="10">
    <source>
        <dbReference type="ARBA" id="ARBA00022777"/>
    </source>
</evidence>
<sequence>MANGLKGIKTVRDFELEGKVVFLRLDLNVPMENGKITDENRITASLPTIQYCMEKGAKLVMASHLGRPKTKDDKEFSLEPVAKRLQELLSAEVILVEDPDSDAPKHLLQSLKKNQLILLENVRFEEGETKDSVEFAQKIANYSDIYINDAFGASHRAHATIHALPSVMKDKGIGFLIEKEITMLDSLLQNPKRPYLALMGGSKVSDKIAVIERLMDVVDGFIIGGAMAYTFLKAQGISVGKSLVENDKLKYAKEMIERIEARNKTILLPVDHVTTKSFGDTASARTTKDVVIADDELAVDIGPKTIQNYSTALREAGTIFWNGPMGVFETPAFAKGTFGVAQAIAESNAIKIVGGGDSAAAAEASGFADKMTHISTGGGASLEYLQGDKLPGLEILRAKR</sequence>
<evidence type="ECO:0000256" key="3">
    <source>
        <dbReference type="ARBA" id="ARBA00008982"/>
    </source>
</evidence>
<evidence type="ECO:0000256" key="6">
    <source>
        <dbReference type="ARBA" id="ARBA00016471"/>
    </source>
</evidence>
<evidence type="ECO:0000256" key="11">
    <source>
        <dbReference type="ARBA" id="ARBA00022840"/>
    </source>
</evidence>
<feature type="binding site" evidence="13 15">
    <location>
        <position position="329"/>
    </location>
    <ligand>
        <name>ATP</name>
        <dbReference type="ChEBI" id="CHEBI:30616"/>
    </ligand>
</feature>
<evidence type="ECO:0000256" key="15">
    <source>
        <dbReference type="PIRSR" id="PIRSR000724-2"/>
    </source>
</evidence>
<accession>A0A161QEJ4</accession>
<dbReference type="GO" id="GO:0006094">
    <property type="term" value="P:gluconeogenesis"/>
    <property type="evidence" value="ECO:0007669"/>
    <property type="project" value="TreeGrafter"/>
</dbReference>
<evidence type="ECO:0000256" key="4">
    <source>
        <dbReference type="ARBA" id="ARBA00011245"/>
    </source>
</evidence>
<dbReference type="InterPro" id="IPR001576">
    <property type="entry name" value="Phosphoglycerate_kinase"/>
</dbReference>
<protein>
    <recommendedName>
        <fullName evidence="6 13">Phosphoglycerate kinase</fullName>
        <ecNumber evidence="5 13">2.7.2.3</ecNumber>
    </recommendedName>
</protein>
<dbReference type="OrthoDB" id="5288897at2"/>
<evidence type="ECO:0000256" key="12">
    <source>
        <dbReference type="ARBA" id="ARBA00023152"/>
    </source>
</evidence>
<evidence type="ECO:0000256" key="7">
    <source>
        <dbReference type="ARBA" id="ARBA00022490"/>
    </source>
</evidence>
<proteinExistence type="inferred from homology"/>
<dbReference type="HAMAP" id="MF_00145">
    <property type="entry name" value="Phosphoglyc_kinase"/>
    <property type="match status" value="1"/>
</dbReference>
<dbReference type="UniPathway" id="UPA00109">
    <property type="reaction ID" value="UER00185"/>
</dbReference>
<feature type="binding site" evidence="13 15">
    <location>
        <position position="207"/>
    </location>
    <ligand>
        <name>ATP</name>
        <dbReference type="ChEBI" id="CHEBI:30616"/>
    </ligand>
</feature>
<evidence type="ECO:0000256" key="16">
    <source>
        <dbReference type="RuleBase" id="RU000532"/>
    </source>
</evidence>
<comment type="catalytic activity">
    <reaction evidence="1 13 16">
        <text>(2R)-3-phosphoglycerate + ATP = (2R)-3-phospho-glyceroyl phosphate + ADP</text>
        <dbReference type="Rhea" id="RHEA:14801"/>
        <dbReference type="ChEBI" id="CHEBI:30616"/>
        <dbReference type="ChEBI" id="CHEBI:57604"/>
        <dbReference type="ChEBI" id="CHEBI:58272"/>
        <dbReference type="ChEBI" id="CHEBI:456216"/>
        <dbReference type="EC" id="2.7.2.3"/>
    </reaction>
</comment>
<comment type="caution">
    <text evidence="17">The sequence shown here is derived from an EMBL/GenBank/DDBJ whole genome shotgun (WGS) entry which is preliminary data.</text>
</comment>
<dbReference type="EMBL" id="LUKD01000008">
    <property type="protein sequence ID" value="KYG62647.1"/>
    <property type="molecule type" value="Genomic_DNA"/>
</dbReference>
<evidence type="ECO:0000256" key="14">
    <source>
        <dbReference type="PIRSR" id="PIRSR000724-1"/>
    </source>
</evidence>
<keyword evidence="7 13" id="KW-0963">Cytoplasm</keyword>
<comment type="subunit">
    <text evidence="4 13">Monomer.</text>
</comment>
<dbReference type="PANTHER" id="PTHR11406">
    <property type="entry name" value="PHOSPHOGLYCERATE KINASE"/>
    <property type="match status" value="1"/>
</dbReference>
<reference evidence="17 18" key="1">
    <citation type="submission" date="2016-03" db="EMBL/GenBank/DDBJ databases">
        <authorList>
            <person name="Ploux O."/>
        </authorList>
    </citation>
    <scope>NUCLEOTIDE SEQUENCE [LARGE SCALE GENOMIC DNA]</scope>
    <source>
        <strain evidence="17 18">EC13</strain>
    </source>
</reference>
<dbReference type="PRINTS" id="PR00477">
    <property type="entry name" value="PHGLYCKINASE"/>
</dbReference>
<evidence type="ECO:0000256" key="2">
    <source>
        <dbReference type="ARBA" id="ARBA00004838"/>
    </source>
</evidence>
<comment type="caution">
    <text evidence="13">Lacks conserved residue(s) required for the propagation of feature annotation.</text>
</comment>
<evidence type="ECO:0000256" key="9">
    <source>
        <dbReference type="ARBA" id="ARBA00022741"/>
    </source>
</evidence>
<comment type="similarity">
    <text evidence="3 13 16">Belongs to the phosphoglycerate kinase family.</text>
</comment>
<feature type="binding site" evidence="13 14">
    <location>
        <begin position="64"/>
        <end position="67"/>
    </location>
    <ligand>
        <name>substrate</name>
    </ligand>
</feature>
<evidence type="ECO:0000313" key="18">
    <source>
        <dbReference type="Proteomes" id="UP000075799"/>
    </source>
</evidence>
<dbReference type="GO" id="GO:0043531">
    <property type="term" value="F:ADP binding"/>
    <property type="evidence" value="ECO:0007669"/>
    <property type="project" value="TreeGrafter"/>
</dbReference>
<keyword evidence="8 13" id="KW-0808">Transferase</keyword>
<dbReference type="InterPro" id="IPR015911">
    <property type="entry name" value="Phosphoglycerate_kinase_CS"/>
</dbReference>
<dbReference type="AlphaFoldDB" id="A0A161QEJ4"/>
<feature type="binding site" evidence="13">
    <location>
        <position position="156"/>
    </location>
    <ligand>
        <name>substrate</name>
    </ligand>
</feature>
<keyword evidence="11 13" id="KW-0067">ATP-binding</keyword>
<dbReference type="Gene3D" id="3.40.50.1260">
    <property type="entry name" value="Phosphoglycerate kinase, N-terminal domain"/>
    <property type="match status" value="2"/>
</dbReference>
<dbReference type="GO" id="GO:0004618">
    <property type="term" value="F:phosphoglycerate kinase activity"/>
    <property type="evidence" value="ECO:0007669"/>
    <property type="project" value="UniProtKB-UniRule"/>
</dbReference>
<dbReference type="InterPro" id="IPR015824">
    <property type="entry name" value="Phosphoglycerate_kinase_N"/>
</dbReference>
<gene>
    <name evidence="13 17" type="primary">pgk</name>
    <name evidence="17" type="ORF">AZI87_15250</name>
</gene>
<evidence type="ECO:0000256" key="1">
    <source>
        <dbReference type="ARBA" id="ARBA00000642"/>
    </source>
</evidence>
<dbReference type="FunFam" id="3.40.50.1260:FF:000006">
    <property type="entry name" value="Phosphoglycerate kinase"/>
    <property type="match status" value="1"/>
</dbReference>
<evidence type="ECO:0000313" key="17">
    <source>
        <dbReference type="EMBL" id="KYG62647.1"/>
    </source>
</evidence>
<comment type="subcellular location">
    <subcellularLocation>
        <location evidence="13">Cytoplasm</location>
    </subcellularLocation>
</comment>
<keyword evidence="9 13" id="KW-0547">Nucleotide-binding</keyword>